<evidence type="ECO:0000313" key="1">
    <source>
        <dbReference type="EMBL" id="PWN46965.1"/>
    </source>
</evidence>
<organism evidence="1 2">
    <name type="scientific">Violaceomyces palustris</name>
    <dbReference type="NCBI Taxonomy" id="1673888"/>
    <lineage>
        <taxon>Eukaryota</taxon>
        <taxon>Fungi</taxon>
        <taxon>Dikarya</taxon>
        <taxon>Basidiomycota</taxon>
        <taxon>Ustilaginomycotina</taxon>
        <taxon>Ustilaginomycetes</taxon>
        <taxon>Violaceomycetales</taxon>
        <taxon>Violaceomycetaceae</taxon>
        <taxon>Violaceomyces</taxon>
    </lineage>
</organism>
<name>A0ACD0NMI5_9BASI</name>
<evidence type="ECO:0000313" key="2">
    <source>
        <dbReference type="Proteomes" id="UP000245626"/>
    </source>
</evidence>
<protein>
    <submittedName>
        <fullName evidence="1">Uncharacterized protein</fullName>
    </submittedName>
</protein>
<reference evidence="1 2" key="1">
    <citation type="journal article" date="2018" name="Mol. Biol. Evol.">
        <title>Broad Genomic Sampling Reveals a Smut Pathogenic Ancestry of the Fungal Clade Ustilaginomycotina.</title>
        <authorList>
            <person name="Kijpornyongpan T."/>
            <person name="Mondo S.J."/>
            <person name="Barry K."/>
            <person name="Sandor L."/>
            <person name="Lee J."/>
            <person name="Lipzen A."/>
            <person name="Pangilinan J."/>
            <person name="LaButti K."/>
            <person name="Hainaut M."/>
            <person name="Henrissat B."/>
            <person name="Grigoriev I.V."/>
            <person name="Spatafora J.W."/>
            <person name="Aime M.C."/>
        </authorList>
    </citation>
    <scope>NUCLEOTIDE SEQUENCE [LARGE SCALE GENOMIC DNA]</scope>
    <source>
        <strain evidence="1 2">SA 807</strain>
    </source>
</reference>
<dbReference type="EMBL" id="KZ820609">
    <property type="protein sequence ID" value="PWN46965.1"/>
    <property type="molecule type" value="Genomic_DNA"/>
</dbReference>
<proteinExistence type="predicted"/>
<dbReference type="Proteomes" id="UP000245626">
    <property type="component" value="Unassembled WGS sequence"/>
</dbReference>
<gene>
    <name evidence="1" type="ORF">IE53DRAFT_390896</name>
</gene>
<sequence>MSTCLPFQSTSRLSRSIQRATSAALTVTAAASATSTSINPDNQQKSPSHSEPIYRIVDLSQRPLPTWASRERCRVYPLNSEASFPSGVVQRRHKHQLCCPGANARVITEKRAVEEREQDWTAAGPSQDRLSRVSSSSPPSSSSGSSKLSRYLHTSDGRSAAALTLCSQIRSGDVGPFYQKNLQLAIDSGQPYPESDPETEVLRDKDPAPETRSLGFFDTSAMLLGSPQDQKMLSLCTNQHTSKEPASLSREKGKMKDTVDRRREPLWCHSLTEESISELLRKADRIIKSGERSLPQVVNLLDPSLSPRQGEEIQCLILDSMVAERRSPSDMEPLYLSTLKPPSPFNPQGSVEEWGELRKLQRSVLHRIFGFFVFHGRLIASARVLADPRIKVSQGKFLLGKLLNVLSTYPSLESKSKPFRSSHAKAKVEEMPSWEEVIQSLNELSRASVNLMERGAVFESAVLQRAMLLLAWAGQHDLVSYLAEAARDRMQEERVDGQSLSANGNQSNPRILETRPLIIPIKGTEKVMDLLCRNGGESTAYRLLQMIPPARRTRNMYNSLMRRYGNARVTLKAGEGPVHFEPTSPDEEQPGLPRSRWRDAQLWNELCTLDHLGGPNLQTFTSRIAAHGAIRDSELIRQDLALIQKLNLAKPHQLGEETQLTIVKTLVSGGHLMSAYRHFVRVLNAQPRRQVQGPKETASSAVRTARHQPLSDGAKTELMNLLLAGLLQDRGSKGKMVRDPDPSVRSNDLRGPRGTPSRSERVRRMVIKVRAMSSKHGLRPDARTMALFIKALAQWDRFVSSDKLWEMMELLRALGCDGSGNSATRPNQSDLQPSDGPSKRNAPEPLAETADPEPIPGSSVIEERGRFRLHLGPLYRSLIRAFERRGDTERAVKVEEILLDYERHRPATTRSRNRKR</sequence>
<keyword evidence="2" id="KW-1185">Reference proteome</keyword>
<accession>A0ACD0NMI5</accession>